<evidence type="ECO:0000313" key="3">
    <source>
        <dbReference type="EMBL" id="KAH7426818.1"/>
    </source>
</evidence>
<dbReference type="GO" id="GO:1990072">
    <property type="term" value="C:TRAPPIII protein complex"/>
    <property type="evidence" value="ECO:0007669"/>
    <property type="project" value="TreeGrafter"/>
</dbReference>
<dbReference type="InterPro" id="IPR058541">
    <property type="entry name" value="Ig_TPPC8_1st"/>
</dbReference>
<keyword evidence="4" id="KW-1185">Reference proteome</keyword>
<dbReference type="InterPro" id="IPR058538">
    <property type="entry name" value="Ig_TPPC8_2nd"/>
</dbReference>
<protein>
    <recommendedName>
        <fullName evidence="5">Trafficking protein particle complex subunit 8</fullName>
    </recommendedName>
</protein>
<dbReference type="OMA" id="GHTISMW"/>
<proteinExistence type="predicted"/>
<dbReference type="Pfam" id="PF12739">
    <property type="entry name" value="TRAPPC-Trs85"/>
    <property type="match status" value="1"/>
</dbReference>
<sequence length="1396" mass="157301">MEAGKTLLGQILQEVMTPVLLLLPTPAVEESCAKNNLSFRDMLRPFSKVDDIDVPVRTASDQPYRLQEFRVRMYYSAEICQTSTESAEERLLKLINDSSDEAFAELPGDPQDIEVIKKMLQTESLSSWFQRYSNTFIQTLGFSEHETFDHSIACIRAVSSRDDNPIHKFVELYDTDPMPTYFSDGTMDPKLLKIYILVHDYQDGPADRANDILSEMRGTFGFNECWLLCINSGSSESTVDQPVWRPDMLHTTASVTDVTGLLSDRQEGSLLSERDVGEIKDLFAQVCCKSILPYMEQKIRSLNQQVVATKKGLKNQIRNLWWRKGKDEVSESTNTSMYTIGSIESQIRVLADYAFMLHDYELALSNYRLISSDYKADKAWKHYAGAQEMIGLSLFMLDQSRKEAELAMESAFSTYQRLVPSGQRYSTRCALWWAEMHKARGQYREAANVFFRAGAEEPHLRAGVFLEQAAYCFLRATPPMMRKYGFFLVLAGNRYNVCGQKKHALRAYLSVLHVFEGQGWNYISDHVIYHLGRLSANLGNSAAAVEHFRKLIACSHQSPVNQEAYLREFLRALENANFGKMKLLLLDLPIINKESIRVHFEDRRTYASVAAVSLYDFHIPKSMFPGFFVSDDIWASLEMGLVPSDQPSTKTWLDAALSKKLSAEEVHYNESIAGEALTVDVELINPLQISLNLSSISLLCKFNGDATHWKEGLPEFKMFPDYLLEPDWKQRVSSSEEISETALYSSDRQGTLLTVVEESITLSSGERHKVQLKVTPHVQGLLYIVGVKWILSGIGGGYQMFELEEPKRDIGTGKRNKMHVCPPHKRLRFLVREHMPRLEASLHGMPERIHSGELCLLVLELSNTSNVTLKNLKFCTSQPGLMLMGESEDLDTEFPNCLESPFVDKQEIQEESVIKGDFSSSVFSFPQDVILEGGSTLLWPLWLYGRDVGTMALNSVLYYESSSPSTNFYFRTIRSSHVLEVLPSLQSSVHISASLLQLEHSLLRLDIENKHNSENFWLRQVSCIGNRWQITPLLPPVTNCTESGERMSTEVTQKEAAFLSASVSPSQLLPAGQKLSLFFQLTGIECREEKVTYFQSISNIRLGPPSSSVPLIDVAKGPLAKFHKLTRESKDKEVRHLSLDAQTLQGSTLDLIVISEQQEEPATGRAAAMRDGQRLLTQYLCHCSPKQSSPLVWRMEGPSRVSHSFSNNFSCMVSFCLTIKNYSLRRASVMVRMGSSDNHATEKRSMHMGQGDQSGWYDLSLGSSSDADGQENKIFSHSRDASHPSPPFVWSSLNQLKTDQLCGGETVTYPLQLSVFTPGIFDLSGYHVYWEFHTELNMESGTEQKGAFCGAPTTYSSSYEAPDVHAANADLLTNTEQNHMSGSGYGHPFILVVESQ</sequence>
<dbReference type="Gene3D" id="1.25.40.10">
    <property type="entry name" value="Tetratricopeptide repeat domain"/>
    <property type="match status" value="1"/>
</dbReference>
<dbReference type="Pfam" id="PF24545">
    <property type="entry name" value="Ig_TPPC8_1st"/>
    <property type="match status" value="1"/>
</dbReference>
<feature type="domain" description="TPPC8 second Ig-like" evidence="1">
    <location>
        <begin position="852"/>
        <end position="972"/>
    </location>
</feature>
<organism evidence="3 4">
    <name type="scientific">Ceratopteris richardii</name>
    <name type="common">Triangle waterfern</name>
    <dbReference type="NCBI Taxonomy" id="49495"/>
    <lineage>
        <taxon>Eukaryota</taxon>
        <taxon>Viridiplantae</taxon>
        <taxon>Streptophyta</taxon>
        <taxon>Embryophyta</taxon>
        <taxon>Tracheophyta</taxon>
        <taxon>Polypodiopsida</taxon>
        <taxon>Polypodiidae</taxon>
        <taxon>Polypodiales</taxon>
        <taxon>Pteridineae</taxon>
        <taxon>Pteridaceae</taxon>
        <taxon>Parkerioideae</taxon>
        <taxon>Ceratopteris</taxon>
    </lineage>
</organism>
<comment type="caution">
    <text evidence="3">The sequence shown here is derived from an EMBL/GenBank/DDBJ whole genome shotgun (WGS) entry which is preliminary data.</text>
</comment>
<dbReference type="InterPro" id="IPR011990">
    <property type="entry name" value="TPR-like_helical_dom_sf"/>
</dbReference>
<dbReference type="Proteomes" id="UP000825935">
    <property type="component" value="Chromosome 10"/>
</dbReference>
<dbReference type="EMBL" id="CM035415">
    <property type="protein sequence ID" value="KAH7426818.1"/>
    <property type="molecule type" value="Genomic_DNA"/>
</dbReference>
<dbReference type="PANTHER" id="PTHR12975">
    <property type="entry name" value="TRANSPORT PROTEIN TRAPP"/>
    <property type="match status" value="1"/>
</dbReference>
<gene>
    <name evidence="3" type="ORF">KP509_10G018000</name>
</gene>
<dbReference type="Pfam" id="PF24544">
    <property type="entry name" value="Ig_TPPC8_2nd"/>
    <property type="match status" value="1"/>
</dbReference>
<evidence type="ECO:0008006" key="5">
    <source>
        <dbReference type="Google" id="ProtNLM"/>
    </source>
</evidence>
<accession>A0A8T2TWM7</accession>
<evidence type="ECO:0000259" key="2">
    <source>
        <dbReference type="Pfam" id="PF24545"/>
    </source>
</evidence>
<evidence type="ECO:0000313" key="4">
    <source>
        <dbReference type="Proteomes" id="UP000825935"/>
    </source>
</evidence>
<dbReference type="SUPFAM" id="SSF48452">
    <property type="entry name" value="TPR-like"/>
    <property type="match status" value="1"/>
</dbReference>
<dbReference type="OrthoDB" id="437922at2759"/>
<evidence type="ECO:0000259" key="1">
    <source>
        <dbReference type="Pfam" id="PF24544"/>
    </source>
</evidence>
<dbReference type="PANTHER" id="PTHR12975:SF6">
    <property type="entry name" value="TRAFFICKING PROTEIN PARTICLE COMPLEX SUBUNIT 8"/>
    <property type="match status" value="1"/>
</dbReference>
<reference evidence="3" key="1">
    <citation type="submission" date="2021-08" db="EMBL/GenBank/DDBJ databases">
        <title>WGS assembly of Ceratopteris richardii.</title>
        <authorList>
            <person name="Marchant D.B."/>
            <person name="Chen G."/>
            <person name="Jenkins J."/>
            <person name="Shu S."/>
            <person name="Leebens-Mack J."/>
            <person name="Grimwood J."/>
            <person name="Schmutz J."/>
            <person name="Soltis P."/>
            <person name="Soltis D."/>
            <person name="Chen Z.-H."/>
        </authorList>
    </citation>
    <scope>NUCLEOTIDE SEQUENCE</scope>
    <source>
        <strain evidence="3">Whitten #5841</strain>
        <tissue evidence="3">Leaf</tissue>
    </source>
</reference>
<dbReference type="InterPro" id="IPR024420">
    <property type="entry name" value="TRAPP_III_complex_Trs85"/>
</dbReference>
<feature type="domain" description="TPPC8 first Ig-like" evidence="2">
    <location>
        <begin position="664"/>
        <end position="848"/>
    </location>
</feature>
<name>A0A8T2TWM7_CERRI</name>